<dbReference type="PANTHER" id="PTHR11061">
    <property type="entry name" value="RNA M5U METHYLTRANSFERASE"/>
    <property type="match status" value="1"/>
</dbReference>
<feature type="binding site" evidence="4">
    <location>
        <position position="393"/>
    </location>
    <ligand>
        <name>S-adenosyl-L-methionine</name>
        <dbReference type="ChEBI" id="CHEBI:59789"/>
    </ligand>
</feature>
<dbReference type="Pfam" id="PF05958">
    <property type="entry name" value="tRNA_U5-meth_tr"/>
    <property type="match status" value="1"/>
</dbReference>
<keyword evidence="1 4" id="KW-0489">Methyltransferase</keyword>
<dbReference type="InterPro" id="IPR030390">
    <property type="entry name" value="MeTrfase_TrmA_AS"/>
</dbReference>
<proteinExistence type="inferred from homology"/>
<dbReference type="GO" id="GO:0070041">
    <property type="term" value="F:rRNA (uridine-C5-)-methyltransferase activity"/>
    <property type="evidence" value="ECO:0007669"/>
    <property type="project" value="TreeGrafter"/>
</dbReference>
<dbReference type="InterPro" id="IPR002792">
    <property type="entry name" value="TRAM_dom"/>
</dbReference>
<dbReference type="EMBL" id="CP116968">
    <property type="protein sequence ID" value="WNM63406.1"/>
    <property type="molecule type" value="Genomic_DNA"/>
</dbReference>
<dbReference type="PROSITE" id="PS01230">
    <property type="entry name" value="TRMA_1"/>
    <property type="match status" value="1"/>
</dbReference>
<sequence length="471" mass="51937">MLNSGPNIKPRRTPSPSSTETLSPGSSHPLHLEKLVAGGFGLGRVNGQVVLCGGGIPGEALQVEILSRRKGVSHGKILQVQDPADSRVVPLCPVVGRCGGCQLQHIQYEAQLSQKRLILEDTLRRIGKISDVLISPVIPSPRPYGYRQVLRMGIGEGPDGLFLGFFESGTQQLLPVDTCFLVDDRLRSVIDSVRSSLRSLVIEGMNLESVEIRWSQLEEGGLLVFRGRALTKEHVERLMHACSEIANIKGLIYERAEAPEHDSRRRVRHEPIVRGADHVWEAFGGLRLKMGFRSFMQANWDVFQLLGKMVEEWLGNVRGQRILELYAGTGPLGLSLASHGAQVTCVEGNPFAIHDARESLRMNVITGCRVRISSVESYLMTVKSGAYDVILLDPPRAGLNPQIIGRLGILQVPKLFYLSCDAPSLARDIKALCEKGYTVQRMQPFDMFPQTAHLETLVELTLSAFEPNDGD</sequence>
<dbReference type="PANTHER" id="PTHR11061:SF30">
    <property type="entry name" value="TRNA (URACIL(54)-C(5))-METHYLTRANSFERASE"/>
    <property type="match status" value="1"/>
</dbReference>
<feature type="active site" evidence="5">
    <location>
        <position position="420"/>
    </location>
</feature>
<reference evidence="8 9" key="1">
    <citation type="submission" date="2023-01" db="EMBL/GenBank/DDBJ databases">
        <title>Cultivation and genomic characterization of new, ubiquitous marine nitrite-oxidizing bacteria from the Nitrospirales.</title>
        <authorList>
            <person name="Mueller A.J."/>
            <person name="Daebeler A."/>
            <person name="Herbold C.W."/>
            <person name="Kirkegaard R.H."/>
            <person name="Daims H."/>
        </authorList>
    </citation>
    <scope>NUCLEOTIDE SEQUENCE [LARGE SCALE GENOMIC DNA]</scope>
    <source>
        <strain evidence="8 9">DK</strain>
    </source>
</reference>
<name>A0AA96K1T1_9BACT</name>
<dbReference type="InterPro" id="IPR012340">
    <property type="entry name" value="NA-bd_OB-fold"/>
</dbReference>
<evidence type="ECO:0000256" key="2">
    <source>
        <dbReference type="ARBA" id="ARBA00022679"/>
    </source>
</evidence>
<dbReference type="NCBIfam" id="TIGR00479">
    <property type="entry name" value="rumA"/>
    <property type="match status" value="1"/>
</dbReference>
<evidence type="ECO:0000313" key="9">
    <source>
        <dbReference type="Proteomes" id="UP001302494"/>
    </source>
</evidence>
<dbReference type="PROSITE" id="PS01231">
    <property type="entry name" value="TRMA_2"/>
    <property type="match status" value="1"/>
</dbReference>
<evidence type="ECO:0000259" key="7">
    <source>
        <dbReference type="PROSITE" id="PS50926"/>
    </source>
</evidence>
<dbReference type="Gene3D" id="2.40.50.140">
    <property type="entry name" value="Nucleic acid-binding proteins"/>
    <property type="match status" value="1"/>
</dbReference>
<evidence type="ECO:0000256" key="1">
    <source>
        <dbReference type="ARBA" id="ARBA00022603"/>
    </source>
</evidence>
<dbReference type="KEGG" id="nneo:PQG83_06540"/>
<evidence type="ECO:0000256" key="6">
    <source>
        <dbReference type="SAM" id="MobiDB-lite"/>
    </source>
</evidence>
<comment type="similarity">
    <text evidence="4">Belongs to the class I-like SAM-binding methyltransferase superfamily. RNA M5U methyltransferase family.</text>
</comment>
<feature type="binding site" evidence="4">
    <location>
        <position position="297"/>
    </location>
    <ligand>
        <name>S-adenosyl-L-methionine</name>
        <dbReference type="ChEBI" id="CHEBI:59789"/>
    </ligand>
</feature>
<feature type="domain" description="TRAM" evidence="7">
    <location>
        <begin position="21"/>
        <end position="79"/>
    </location>
</feature>
<organism evidence="8 9">
    <name type="scientific">Candidatus Nitrospira neomarina</name>
    <dbReference type="NCBI Taxonomy" id="3020899"/>
    <lineage>
        <taxon>Bacteria</taxon>
        <taxon>Pseudomonadati</taxon>
        <taxon>Nitrospirota</taxon>
        <taxon>Nitrospiria</taxon>
        <taxon>Nitrospirales</taxon>
        <taxon>Nitrospiraceae</taxon>
        <taxon>Nitrospira</taxon>
    </lineage>
</organism>
<dbReference type="Gene3D" id="3.40.50.150">
    <property type="entry name" value="Vaccinia Virus protein VP39"/>
    <property type="match status" value="1"/>
</dbReference>
<evidence type="ECO:0000313" key="8">
    <source>
        <dbReference type="EMBL" id="WNM63406.1"/>
    </source>
</evidence>
<dbReference type="GO" id="GO:0070475">
    <property type="term" value="P:rRNA base methylation"/>
    <property type="evidence" value="ECO:0007669"/>
    <property type="project" value="TreeGrafter"/>
</dbReference>
<dbReference type="SUPFAM" id="SSF53335">
    <property type="entry name" value="S-adenosyl-L-methionine-dependent methyltransferases"/>
    <property type="match status" value="1"/>
</dbReference>
<keyword evidence="9" id="KW-1185">Reference proteome</keyword>
<feature type="active site" description="Nucleophile" evidence="4">
    <location>
        <position position="420"/>
    </location>
</feature>
<feature type="region of interest" description="Disordered" evidence="6">
    <location>
        <begin position="1"/>
        <end position="28"/>
    </location>
</feature>
<dbReference type="Proteomes" id="UP001302494">
    <property type="component" value="Chromosome"/>
</dbReference>
<protein>
    <submittedName>
        <fullName evidence="8">23S rRNA (Uracil(1939)-C(5))-methyltransferase RlmD</fullName>
        <ecNumber evidence="8">2.1.1.190</ecNumber>
    </submittedName>
</protein>
<feature type="binding site" evidence="4">
    <location>
        <position position="326"/>
    </location>
    <ligand>
        <name>S-adenosyl-L-methionine</name>
        <dbReference type="ChEBI" id="CHEBI:59789"/>
    </ligand>
</feature>
<evidence type="ECO:0000256" key="4">
    <source>
        <dbReference type="PROSITE-ProRule" id="PRU01024"/>
    </source>
</evidence>
<dbReference type="EC" id="2.1.1.190" evidence="8"/>
<feature type="binding site" evidence="4">
    <location>
        <position position="347"/>
    </location>
    <ligand>
        <name>S-adenosyl-L-methionine</name>
        <dbReference type="ChEBI" id="CHEBI:59789"/>
    </ligand>
</feature>
<dbReference type="PROSITE" id="PS50926">
    <property type="entry name" value="TRAM"/>
    <property type="match status" value="1"/>
</dbReference>
<evidence type="ECO:0000256" key="3">
    <source>
        <dbReference type="ARBA" id="ARBA00022691"/>
    </source>
</evidence>
<dbReference type="Gene3D" id="2.40.50.1070">
    <property type="match status" value="1"/>
</dbReference>
<dbReference type="SUPFAM" id="SSF50249">
    <property type="entry name" value="Nucleic acid-binding proteins"/>
    <property type="match status" value="1"/>
</dbReference>
<accession>A0AA96K1T1</accession>
<dbReference type="InterPro" id="IPR029063">
    <property type="entry name" value="SAM-dependent_MTases_sf"/>
</dbReference>
<keyword evidence="3 4" id="KW-0949">S-adenosyl-L-methionine</keyword>
<dbReference type="PROSITE" id="PS51687">
    <property type="entry name" value="SAM_MT_RNA_M5U"/>
    <property type="match status" value="1"/>
</dbReference>
<feature type="compositionally biased region" description="Low complexity" evidence="6">
    <location>
        <begin position="14"/>
        <end position="27"/>
    </location>
</feature>
<dbReference type="RefSeq" id="WP_312747989.1">
    <property type="nucleotide sequence ID" value="NZ_CP116968.1"/>
</dbReference>
<dbReference type="InterPro" id="IPR030391">
    <property type="entry name" value="MeTrfase_TrmA_CS"/>
</dbReference>
<dbReference type="AlphaFoldDB" id="A0AA96K1T1"/>
<dbReference type="CDD" id="cd02440">
    <property type="entry name" value="AdoMet_MTases"/>
    <property type="match status" value="1"/>
</dbReference>
<keyword evidence="2 4" id="KW-0808">Transferase</keyword>
<gene>
    <name evidence="8" type="primary">rlmD</name>
    <name evidence="8" type="ORF">PQG83_06540</name>
</gene>
<evidence type="ECO:0000256" key="5">
    <source>
        <dbReference type="PROSITE-ProRule" id="PRU10015"/>
    </source>
</evidence>
<dbReference type="InterPro" id="IPR010280">
    <property type="entry name" value="U5_MeTrfase_fam"/>
</dbReference>